<organism evidence="1">
    <name type="scientific">Candidatus Kentrum sp. FM</name>
    <dbReference type="NCBI Taxonomy" id="2126340"/>
    <lineage>
        <taxon>Bacteria</taxon>
        <taxon>Pseudomonadati</taxon>
        <taxon>Pseudomonadota</taxon>
        <taxon>Gammaproteobacteria</taxon>
        <taxon>Candidatus Kentrum</taxon>
    </lineage>
</organism>
<evidence type="ECO:0000313" key="2">
    <source>
        <dbReference type="EMBL" id="VFJ48874.1"/>
    </source>
</evidence>
<dbReference type="EMBL" id="CAADFL010000174">
    <property type="protein sequence ID" value="VFK11280.1"/>
    <property type="molecule type" value="Genomic_DNA"/>
</dbReference>
<name>A0A450S7B0_9GAMM</name>
<protein>
    <submittedName>
        <fullName evidence="1">mRNA interferase RelE/StbE</fullName>
    </submittedName>
</protein>
<dbReference type="EMBL" id="CAADFA010000064">
    <property type="protein sequence ID" value="VFJ48874.1"/>
    <property type="molecule type" value="Genomic_DNA"/>
</dbReference>
<proteinExistence type="predicted"/>
<accession>A0A450S7B0</accession>
<dbReference type="SUPFAM" id="SSF143011">
    <property type="entry name" value="RelE-like"/>
    <property type="match status" value="1"/>
</dbReference>
<reference evidence="1" key="1">
    <citation type="submission" date="2019-02" db="EMBL/GenBank/DDBJ databases">
        <authorList>
            <person name="Gruber-Vodicka R. H."/>
            <person name="Seah K. B. B."/>
        </authorList>
    </citation>
    <scope>NUCLEOTIDE SEQUENCE</scope>
    <source>
        <strain evidence="1">BECK_BZ163</strain>
        <strain evidence="3">BECK_BZ164</strain>
        <strain evidence="2">BECK_BZ165</strain>
    </source>
</reference>
<dbReference type="EMBL" id="CAADEZ010000051">
    <property type="protein sequence ID" value="VFJ47767.1"/>
    <property type="molecule type" value="Genomic_DNA"/>
</dbReference>
<dbReference type="Gene3D" id="3.30.2310.20">
    <property type="entry name" value="RelE-like"/>
    <property type="match status" value="1"/>
</dbReference>
<dbReference type="InterPro" id="IPR035093">
    <property type="entry name" value="RelE/ParE_toxin_dom_sf"/>
</dbReference>
<sequence>MPYKIRIEDNAKREIKRLPGNMRQRVRGIVARLAQAPRPPDSQQMRTPEDFQLELRRIRIDTWRVV</sequence>
<gene>
    <name evidence="1" type="ORF">BECKFM1743A_GA0114220_100517</name>
    <name evidence="3" type="ORF">BECKFM1743B_GA0114221_101746</name>
    <name evidence="2" type="ORF">BECKFM1743C_GA0114222_100649</name>
</gene>
<evidence type="ECO:0000313" key="1">
    <source>
        <dbReference type="EMBL" id="VFJ47767.1"/>
    </source>
</evidence>
<dbReference type="AlphaFoldDB" id="A0A450S7B0"/>
<evidence type="ECO:0000313" key="3">
    <source>
        <dbReference type="EMBL" id="VFK11280.1"/>
    </source>
</evidence>